<proteinExistence type="predicted"/>
<reference evidence="2" key="1">
    <citation type="submission" date="2022-03" db="EMBL/GenBank/DDBJ databases">
        <authorList>
            <person name="Lindestad O."/>
        </authorList>
    </citation>
    <scope>NUCLEOTIDE SEQUENCE</scope>
</reference>
<dbReference type="AlphaFoldDB" id="A0A8S4SM55"/>
<comment type="caution">
    <text evidence="2">The sequence shown here is derived from an EMBL/GenBank/DDBJ whole genome shotgun (WGS) entry which is preliminary data.</text>
</comment>
<dbReference type="Proteomes" id="UP000838756">
    <property type="component" value="Unassembled WGS sequence"/>
</dbReference>
<dbReference type="OrthoDB" id="7466345at2759"/>
<evidence type="ECO:0000313" key="3">
    <source>
        <dbReference type="Proteomes" id="UP000838756"/>
    </source>
</evidence>
<feature type="chain" id="PRO_5035763040" evidence="1">
    <location>
        <begin position="25"/>
        <end position="119"/>
    </location>
</feature>
<organism evidence="2 3">
    <name type="scientific">Pararge aegeria aegeria</name>
    <dbReference type="NCBI Taxonomy" id="348720"/>
    <lineage>
        <taxon>Eukaryota</taxon>
        <taxon>Metazoa</taxon>
        <taxon>Ecdysozoa</taxon>
        <taxon>Arthropoda</taxon>
        <taxon>Hexapoda</taxon>
        <taxon>Insecta</taxon>
        <taxon>Pterygota</taxon>
        <taxon>Neoptera</taxon>
        <taxon>Endopterygota</taxon>
        <taxon>Lepidoptera</taxon>
        <taxon>Glossata</taxon>
        <taxon>Ditrysia</taxon>
        <taxon>Papilionoidea</taxon>
        <taxon>Nymphalidae</taxon>
        <taxon>Satyrinae</taxon>
        <taxon>Satyrini</taxon>
        <taxon>Parargina</taxon>
        <taxon>Pararge</taxon>
    </lineage>
</organism>
<sequence length="119" mass="13288">MPYGSESWSLTLCLIRMLRATLRAMVRDGEMLVTSLRDPIRNAEIRRRTRAQRHNSTNREAEVAMGERMGVWVPRCWNGSPSLVSVALVDPQRGGQTISSASQGVAGCKRDKSVQFETP</sequence>
<gene>
    <name evidence="2" type="primary">jg8817</name>
    <name evidence="2" type="ORF">PAEG_LOCUS25511</name>
</gene>
<keyword evidence="1" id="KW-0732">Signal</keyword>
<feature type="signal peptide" evidence="1">
    <location>
        <begin position="1"/>
        <end position="24"/>
    </location>
</feature>
<evidence type="ECO:0000313" key="2">
    <source>
        <dbReference type="EMBL" id="CAH2266911.1"/>
    </source>
</evidence>
<keyword evidence="3" id="KW-1185">Reference proteome</keyword>
<protein>
    <submittedName>
        <fullName evidence="2">Jg8817 protein</fullName>
    </submittedName>
</protein>
<accession>A0A8S4SM55</accession>
<evidence type="ECO:0000256" key="1">
    <source>
        <dbReference type="SAM" id="SignalP"/>
    </source>
</evidence>
<dbReference type="EMBL" id="CAKXAJ010026328">
    <property type="protein sequence ID" value="CAH2266911.1"/>
    <property type="molecule type" value="Genomic_DNA"/>
</dbReference>
<name>A0A8S4SM55_9NEOP</name>